<accession>A0A9J5W6K5</accession>
<proteinExistence type="predicted"/>
<reference evidence="2 3" key="1">
    <citation type="submission" date="2020-09" db="EMBL/GenBank/DDBJ databases">
        <title>De no assembly of potato wild relative species, Solanum commersonii.</title>
        <authorList>
            <person name="Cho K."/>
        </authorList>
    </citation>
    <scope>NUCLEOTIDE SEQUENCE [LARGE SCALE GENOMIC DNA]</scope>
    <source>
        <strain evidence="2">LZ3.2</strain>
        <tissue evidence="2">Leaf</tissue>
    </source>
</reference>
<evidence type="ECO:0000256" key="1">
    <source>
        <dbReference type="SAM" id="MobiDB-lite"/>
    </source>
</evidence>
<dbReference type="AlphaFoldDB" id="A0A9J5W6K5"/>
<dbReference type="Proteomes" id="UP000824120">
    <property type="component" value="Chromosome 12"/>
</dbReference>
<feature type="compositionally biased region" description="Basic and acidic residues" evidence="1">
    <location>
        <begin position="1"/>
        <end position="13"/>
    </location>
</feature>
<evidence type="ECO:0000313" key="3">
    <source>
        <dbReference type="Proteomes" id="UP000824120"/>
    </source>
</evidence>
<keyword evidence="3" id="KW-1185">Reference proteome</keyword>
<protein>
    <submittedName>
        <fullName evidence="2">Uncharacterized protein</fullName>
    </submittedName>
</protein>
<comment type="caution">
    <text evidence="2">The sequence shown here is derived from an EMBL/GenBank/DDBJ whole genome shotgun (WGS) entry which is preliminary data.</text>
</comment>
<gene>
    <name evidence="2" type="ORF">H5410_061011</name>
</gene>
<evidence type="ECO:0000313" key="2">
    <source>
        <dbReference type="EMBL" id="KAG5571245.1"/>
    </source>
</evidence>
<sequence length="77" mass="9008">MFHLEEGVKEQRNSKSNNFGKRKVKMFLGEAMNNLMKRDFKHKNKVQQIVRGLVGNDDELVMVQTVATTAEERQMRL</sequence>
<dbReference type="EMBL" id="JACXVP010000012">
    <property type="protein sequence ID" value="KAG5571245.1"/>
    <property type="molecule type" value="Genomic_DNA"/>
</dbReference>
<feature type="region of interest" description="Disordered" evidence="1">
    <location>
        <begin position="1"/>
        <end position="21"/>
    </location>
</feature>
<organism evidence="2 3">
    <name type="scientific">Solanum commersonii</name>
    <name type="common">Commerson's wild potato</name>
    <name type="synonym">Commerson's nightshade</name>
    <dbReference type="NCBI Taxonomy" id="4109"/>
    <lineage>
        <taxon>Eukaryota</taxon>
        <taxon>Viridiplantae</taxon>
        <taxon>Streptophyta</taxon>
        <taxon>Embryophyta</taxon>
        <taxon>Tracheophyta</taxon>
        <taxon>Spermatophyta</taxon>
        <taxon>Magnoliopsida</taxon>
        <taxon>eudicotyledons</taxon>
        <taxon>Gunneridae</taxon>
        <taxon>Pentapetalae</taxon>
        <taxon>asterids</taxon>
        <taxon>lamiids</taxon>
        <taxon>Solanales</taxon>
        <taxon>Solanaceae</taxon>
        <taxon>Solanoideae</taxon>
        <taxon>Solaneae</taxon>
        <taxon>Solanum</taxon>
    </lineage>
</organism>
<name>A0A9J5W6K5_SOLCO</name>